<sequence length="719" mass="76891">MSQLKKLFAAKNGSGASTQLEATIEAVASNMRLSGRDSLVSAKGAGLALGLESFADDAVAASDLQMSIDSLTNVVAGLEADLTSAQREAAVMAGAITGDIGAFLRNSNMSNVPGAMAATGGIDRIAPALESYDEKENRAAAVYTVAYNLQAARQDAFGEAFYPTVVVAPDQQGYHIHLNLVNLINGVRRKATGELDNWNRHNIVNVIRNPGLINSTSTKIAPVYRDGYKQFFVDTALVAPITTDVNGEQVQTAPLAIGKVFDLIDLSQTDLQLDQGHMDETDSIDTDILLKSVVIKVGNDVLEFPTTHLPGAQFHYPVQGDQQRMDVRLETAALSVGPTTLNVAGAALDTLKPVVDGNLVVYIKTTVTGSVVRDKGDTELNASAVRIDKIIDQNGDVALPSSPAYAAIVALFNDAQVIGYRLDARRTNLNRRSIGQMLETRQDVQAYAVPLLSPFTVKRPQGLNDTTDASDLASLVTLTRAMASGKAVDELFDAADTLKALVQEGRRPLGDNLMVLGIARHLITAFYEEQEIKVDSTVQTRNSAELAANIQATLINVIRDMVFRAYQLSGYKAAADMLAGGESAKPVVIIGTDQTLARYLQVAGDLRTIGGGFEDVMIVDTQNERMHGKIFITFGVKGAADGIPHPLHFGNMAWKPEVTVVLPIHRNGANSKELTVQPAFRHITNLPILLEITVTGIPSTVDSRVPVVVTGSLNTTTTP</sequence>
<protein>
    <submittedName>
        <fullName evidence="1">Putative major head protein</fullName>
    </submittedName>
</protein>
<name>A0A1L7N0S4_9CAUD</name>
<dbReference type="GeneID" id="40074489"/>
<accession>A0A1L7N0S4</accession>
<reference evidence="1 2" key="1">
    <citation type="submission" date="2016-12" db="EMBL/GenBank/DDBJ databases">
        <title>Characterization of two jumbo phages RP12 and RP31 infecting the phytopathogen Ralstonia solanacearum.</title>
        <authorList>
            <person name="Kawasaki T."/>
            <person name="Yoshikawa G."/>
            <person name="Ogata H."/>
            <person name="Yamada T."/>
        </authorList>
    </citation>
    <scope>NUCLEOTIDE SEQUENCE [LARGE SCALE GENOMIC DNA]</scope>
    <source>
        <strain evidence="1 2">RP12</strain>
    </source>
</reference>
<dbReference type="SMR" id="A0A1L7N0S4"/>
<organism evidence="1 2">
    <name type="scientific">Ralstonia phage RP12</name>
    <dbReference type="NCBI Taxonomy" id="1923889"/>
    <lineage>
        <taxon>Viruses</taxon>
        <taxon>Duplodnaviria</taxon>
        <taxon>Heunggongvirae</taxon>
        <taxon>Uroviricota</taxon>
        <taxon>Caudoviricetes</taxon>
        <taxon>Chimalliviridae</taxon>
        <taxon>Ripduovirus</taxon>
        <taxon>Ripduovirus RP12</taxon>
    </lineage>
</organism>
<proteinExistence type="predicted"/>
<dbReference type="EMBL" id="AP017924">
    <property type="protein sequence ID" value="BAW19068.1"/>
    <property type="molecule type" value="Genomic_DNA"/>
</dbReference>
<dbReference type="KEGG" id="vg:40074489"/>
<keyword evidence="2" id="KW-1185">Reference proteome</keyword>
<dbReference type="OrthoDB" id="2084at10239"/>
<dbReference type="RefSeq" id="YP_009598787.1">
    <property type="nucleotide sequence ID" value="NC_041911.1"/>
</dbReference>
<evidence type="ECO:0000313" key="2">
    <source>
        <dbReference type="Proteomes" id="UP000222831"/>
    </source>
</evidence>
<dbReference type="Pfam" id="PF25620">
    <property type="entry name" value="PhiKZ_MCP"/>
    <property type="match status" value="1"/>
</dbReference>
<dbReference type="InterPro" id="IPR057920">
    <property type="entry name" value="PhiKZ_MCP"/>
</dbReference>
<dbReference type="Proteomes" id="UP000222831">
    <property type="component" value="Segment"/>
</dbReference>
<evidence type="ECO:0000313" key="1">
    <source>
        <dbReference type="EMBL" id="BAW19068.1"/>
    </source>
</evidence>